<dbReference type="AlphaFoldDB" id="A0A0D2NL84"/>
<dbReference type="EMBL" id="KN817604">
    <property type="protein sequence ID" value="KJA17376.1"/>
    <property type="molecule type" value="Genomic_DNA"/>
</dbReference>
<accession>A0A0D2NL84</accession>
<dbReference type="GO" id="GO:0005737">
    <property type="term" value="C:cytoplasm"/>
    <property type="evidence" value="ECO:0007669"/>
    <property type="project" value="UniProtKB-SubCell"/>
</dbReference>
<sequence>MSRGVSVLRTSVVDTGLGLDVLYIVLGTPLPVRIGVGANAAPGARVADAEVKWAPEEVPLVDGGDFLRGEDRRVLGAALSAVCNIVNDFSPLRPAYLEKNLVPRLVELLRASGDGPLRVSALWAVKNLVRKASTETKRYVMRCVGWQEFIGYLADPDPALHEQALSLGRNLTENEDGIALVLTHLSAQLL</sequence>
<dbReference type="InterPro" id="IPR016024">
    <property type="entry name" value="ARM-type_fold"/>
</dbReference>
<dbReference type="PANTHER" id="PTHR15651">
    <property type="entry name" value="ARMADILLO REPEAT-CONTAINING PROTEIN 8"/>
    <property type="match status" value="1"/>
</dbReference>
<proteinExistence type="predicted"/>
<reference evidence="7" key="1">
    <citation type="submission" date="2014-04" db="EMBL/GenBank/DDBJ databases">
        <title>Evolutionary Origins and Diversification of the Mycorrhizal Mutualists.</title>
        <authorList>
            <consortium name="DOE Joint Genome Institute"/>
            <consortium name="Mycorrhizal Genomics Consortium"/>
            <person name="Kohler A."/>
            <person name="Kuo A."/>
            <person name="Nagy L.G."/>
            <person name="Floudas D."/>
            <person name="Copeland A."/>
            <person name="Barry K.W."/>
            <person name="Cichocki N."/>
            <person name="Veneault-Fourrey C."/>
            <person name="LaButti K."/>
            <person name="Lindquist E.A."/>
            <person name="Lipzen A."/>
            <person name="Lundell T."/>
            <person name="Morin E."/>
            <person name="Murat C."/>
            <person name="Riley R."/>
            <person name="Ohm R."/>
            <person name="Sun H."/>
            <person name="Tunlid A."/>
            <person name="Henrissat B."/>
            <person name="Grigoriev I.V."/>
            <person name="Hibbett D.S."/>
            <person name="Martin F."/>
        </authorList>
    </citation>
    <scope>NUCLEOTIDE SEQUENCE [LARGE SCALE GENOMIC DNA]</scope>
    <source>
        <strain evidence="7">FD-334 SS-4</strain>
    </source>
</reference>
<dbReference type="STRING" id="945553.A0A0D2NL84"/>
<evidence type="ECO:0000256" key="1">
    <source>
        <dbReference type="ARBA" id="ARBA00004123"/>
    </source>
</evidence>
<dbReference type="SUPFAM" id="SSF48371">
    <property type="entry name" value="ARM repeat"/>
    <property type="match status" value="1"/>
</dbReference>
<dbReference type="GO" id="GO:0043161">
    <property type="term" value="P:proteasome-mediated ubiquitin-dependent protein catabolic process"/>
    <property type="evidence" value="ECO:0007669"/>
    <property type="project" value="TreeGrafter"/>
</dbReference>
<evidence type="ECO:0000256" key="3">
    <source>
        <dbReference type="ARBA" id="ARBA00022490"/>
    </source>
</evidence>
<keyword evidence="3" id="KW-0963">Cytoplasm</keyword>
<feature type="non-terminal residue" evidence="6">
    <location>
        <position position="190"/>
    </location>
</feature>
<name>A0A0D2NL84_HYPSF</name>
<evidence type="ECO:0000256" key="2">
    <source>
        <dbReference type="ARBA" id="ARBA00004496"/>
    </source>
</evidence>
<evidence type="ECO:0000256" key="5">
    <source>
        <dbReference type="ARBA" id="ARBA00023242"/>
    </source>
</evidence>
<dbReference type="GO" id="GO:0034657">
    <property type="term" value="C:GID complex"/>
    <property type="evidence" value="ECO:0007669"/>
    <property type="project" value="TreeGrafter"/>
</dbReference>
<dbReference type="InterPro" id="IPR038739">
    <property type="entry name" value="ARMC8/Vid28"/>
</dbReference>
<keyword evidence="4" id="KW-0677">Repeat</keyword>
<dbReference type="PANTHER" id="PTHR15651:SF7">
    <property type="entry name" value="ARMADILLO REPEAT-CONTAINING PROTEIN 8"/>
    <property type="match status" value="1"/>
</dbReference>
<keyword evidence="7" id="KW-1185">Reference proteome</keyword>
<evidence type="ECO:0000256" key="4">
    <source>
        <dbReference type="ARBA" id="ARBA00022737"/>
    </source>
</evidence>
<protein>
    <recommendedName>
        <fullName evidence="8">Armadillo repeat-containing protein 8</fullName>
    </recommendedName>
</protein>
<keyword evidence="5" id="KW-0539">Nucleus</keyword>
<organism evidence="6 7">
    <name type="scientific">Hypholoma sublateritium (strain FD-334 SS-4)</name>
    <dbReference type="NCBI Taxonomy" id="945553"/>
    <lineage>
        <taxon>Eukaryota</taxon>
        <taxon>Fungi</taxon>
        <taxon>Dikarya</taxon>
        <taxon>Basidiomycota</taxon>
        <taxon>Agaricomycotina</taxon>
        <taxon>Agaricomycetes</taxon>
        <taxon>Agaricomycetidae</taxon>
        <taxon>Agaricales</taxon>
        <taxon>Agaricineae</taxon>
        <taxon>Strophariaceae</taxon>
        <taxon>Hypholoma</taxon>
    </lineage>
</organism>
<evidence type="ECO:0000313" key="7">
    <source>
        <dbReference type="Proteomes" id="UP000054270"/>
    </source>
</evidence>
<dbReference type="GO" id="GO:0005634">
    <property type="term" value="C:nucleus"/>
    <property type="evidence" value="ECO:0007669"/>
    <property type="project" value="UniProtKB-SubCell"/>
</dbReference>
<comment type="subcellular location">
    <subcellularLocation>
        <location evidence="2">Cytoplasm</location>
    </subcellularLocation>
    <subcellularLocation>
        <location evidence="1">Nucleus</location>
    </subcellularLocation>
</comment>
<dbReference type="OrthoDB" id="5559898at2759"/>
<dbReference type="Proteomes" id="UP000054270">
    <property type="component" value="Unassembled WGS sequence"/>
</dbReference>
<evidence type="ECO:0008006" key="8">
    <source>
        <dbReference type="Google" id="ProtNLM"/>
    </source>
</evidence>
<dbReference type="Gene3D" id="1.25.10.10">
    <property type="entry name" value="Leucine-rich Repeat Variant"/>
    <property type="match status" value="1"/>
</dbReference>
<gene>
    <name evidence="6" type="ORF">HYPSUDRAFT_146586</name>
</gene>
<dbReference type="InterPro" id="IPR011989">
    <property type="entry name" value="ARM-like"/>
</dbReference>
<evidence type="ECO:0000313" key="6">
    <source>
        <dbReference type="EMBL" id="KJA17376.1"/>
    </source>
</evidence>